<evidence type="ECO:0000313" key="3">
    <source>
        <dbReference type="Proteomes" id="UP000321058"/>
    </source>
</evidence>
<reference evidence="2 3" key="1">
    <citation type="submission" date="2019-07" db="EMBL/GenBank/DDBJ databases">
        <title>Whole genome shotgun sequence of Reyranella soli NBRC 108950.</title>
        <authorList>
            <person name="Hosoyama A."/>
            <person name="Uohara A."/>
            <person name="Ohji S."/>
            <person name="Ichikawa N."/>
        </authorList>
    </citation>
    <scope>NUCLEOTIDE SEQUENCE [LARGE SCALE GENOMIC DNA]</scope>
    <source>
        <strain evidence="2 3">NBRC 108950</strain>
    </source>
</reference>
<feature type="region of interest" description="Disordered" evidence="1">
    <location>
        <begin position="43"/>
        <end position="73"/>
    </location>
</feature>
<sequence length="194" mass="20636">MRRTILIPAGLAALSALMLGGCSMFENLGGGKKVSPDEFKIVSHSPLTMPPNAELRPPRPGEPRPQEVTPADQAKEALSPALAARPQRNQVMTGAAQGPGRTSAEASLVQKAGGGNVDPNIRSRVNQDTKTINDTDKSFIDSLIFWQDSPPPGVVVDPTKEQQRIRDAQAAGQPASGPTSTIKRRQRGLLEGIF</sequence>
<accession>A0A512NQT6</accession>
<evidence type="ECO:0008006" key="4">
    <source>
        <dbReference type="Google" id="ProtNLM"/>
    </source>
</evidence>
<keyword evidence="3" id="KW-1185">Reference proteome</keyword>
<dbReference type="Pfam" id="PF11233">
    <property type="entry name" value="DUF3035"/>
    <property type="match status" value="1"/>
</dbReference>
<comment type="caution">
    <text evidence="2">The sequence shown here is derived from an EMBL/GenBank/DDBJ whole genome shotgun (WGS) entry which is preliminary data.</text>
</comment>
<feature type="region of interest" description="Disordered" evidence="1">
    <location>
        <begin position="151"/>
        <end position="194"/>
    </location>
</feature>
<feature type="compositionally biased region" description="Basic and acidic residues" evidence="1">
    <location>
        <begin position="56"/>
        <end position="65"/>
    </location>
</feature>
<dbReference type="AlphaFoldDB" id="A0A512NQT6"/>
<dbReference type="RefSeq" id="WP_170303778.1">
    <property type="nucleotide sequence ID" value="NZ_BKAJ01000214.1"/>
</dbReference>
<evidence type="ECO:0000256" key="1">
    <source>
        <dbReference type="SAM" id="MobiDB-lite"/>
    </source>
</evidence>
<evidence type="ECO:0000313" key="2">
    <source>
        <dbReference type="EMBL" id="GEP61315.1"/>
    </source>
</evidence>
<organism evidence="2 3">
    <name type="scientific">Reyranella soli</name>
    <dbReference type="NCBI Taxonomy" id="1230389"/>
    <lineage>
        <taxon>Bacteria</taxon>
        <taxon>Pseudomonadati</taxon>
        <taxon>Pseudomonadota</taxon>
        <taxon>Alphaproteobacteria</taxon>
        <taxon>Hyphomicrobiales</taxon>
        <taxon>Reyranellaceae</taxon>
        <taxon>Reyranella</taxon>
    </lineage>
</organism>
<feature type="compositionally biased region" description="Basic and acidic residues" evidence="1">
    <location>
        <begin position="158"/>
        <end position="167"/>
    </location>
</feature>
<dbReference type="InterPro" id="IPR021395">
    <property type="entry name" value="DUF3035"/>
</dbReference>
<dbReference type="EMBL" id="BKAJ01000214">
    <property type="protein sequence ID" value="GEP61315.1"/>
    <property type="molecule type" value="Genomic_DNA"/>
</dbReference>
<proteinExistence type="predicted"/>
<protein>
    <recommendedName>
        <fullName evidence="4">DUF3035 domain-containing protein</fullName>
    </recommendedName>
</protein>
<dbReference type="Proteomes" id="UP000321058">
    <property type="component" value="Unassembled WGS sequence"/>
</dbReference>
<dbReference type="PROSITE" id="PS51257">
    <property type="entry name" value="PROKAR_LIPOPROTEIN"/>
    <property type="match status" value="1"/>
</dbReference>
<name>A0A512NQT6_9HYPH</name>
<gene>
    <name evidence="2" type="ORF">RSO01_84810</name>
</gene>